<dbReference type="GeneID" id="115876320"/>
<dbReference type="PANTHER" id="PTHR12236:SF75">
    <property type="entry name" value="CUTICULAR PROTEIN 62BB, ISOFORM A"/>
    <property type="match status" value="1"/>
</dbReference>
<organism evidence="4 5">
    <name type="scientific">Sitophilus oryzae</name>
    <name type="common">Rice weevil</name>
    <name type="synonym">Curculio oryzae</name>
    <dbReference type="NCBI Taxonomy" id="7048"/>
    <lineage>
        <taxon>Eukaryota</taxon>
        <taxon>Metazoa</taxon>
        <taxon>Ecdysozoa</taxon>
        <taxon>Arthropoda</taxon>
        <taxon>Hexapoda</taxon>
        <taxon>Insecta</taxon>
        <taxon>Pterygota</taxon>
        <taxon>Neoptera</taxon>
        <taxon>Endopterygota</taxon>
        <taxon>Coleoptera</taxon>
        <taxon>Polyphaga</taxon>
        <taxon>Cucujiformia</taxon>
        <taxon>Curculionidae</taxon>
        <taxon>Dryophthorinae</taxon>
        <taxon>Sitophilus</taxon>
    </lineage>
</organism>
<accession>A0A6J2XAC4</accession>
<dbReference type="RefSeq" id="XP_030747915.1">
    <property type="nucleotide sequence ID" value="XM_030892055.1"/>
</dbReference>
<dbReference type="GO" id="GO:0031012">
    <property type="term" value="C:extracellular matrix"/>
    <property type="evidence" value="ECO:0007669"/>
    <property type="project" value="TreeGrafter"/>
</dbReference>
<dbReference type="Proteomes" id="UP000504635">
    <property type="component" value="Unplaced"/>
</dbReference>
<dbReference type="InParanoid" id="A0A6J2XAC4"/>
<evidence type="ECO:0000256" key="2">
    <source>
        <dbReference type="PROSITE-ProRule" id="PRU00497"/>
    </source>
</evidence>
<evidence type="ECO:0000313" key="5">
    <source>
        <dbReference type="RefSeq" id="XP_030747915.1"/>
    </source>
</evidence>
<gene>
    <name evidence="5" type="primary">LOC115876320</name>
</gene>
<dbReference type="GO" id="GO:0042302">
    <property type="term" value="F:structural constituent of cuticle"/>
    <property type="evidence" value="ECO:0007669"/>
    <property type="project" value="UniProtKB-UniRule"/>
</dbReference>
<evidence type="ECO:0000256" key="3">
    <source>
        <dbReference type="SAM" id="SignalP"/>
    </source>
</evidence>
<evidence type="ECO:0000313" key="4">
    <source>
        <dbReference type="Proteomes" id="UP000504635"/>
    </source>
</evidence>
<keyword evidence="1 2" id="KW-0193">Cuticle</keyword>
<sequence length="124" mass="13670">MFRNIVLNQISILMLLAIIETQSLEESINVEVPVSYLNSLKYTSIIPFGAQGSSNKLRLDQYQYSYGVADPETGDNKDHYEIRDGDVVKGSYTIAEPDGTVRTVKYTADQNGFNAVVGKSGQSV</sequence>
<keyword evidence="4" id="KW-1185">Reference proteome</keyword>
<feature type="signal peptide" evidence="3">
    <location>
        <begin position="1"/>
        <end position="21"/>
    </location>
</feature>
<dbReference type="GO" id="GO:0005615">
    <property type="term" value="C:extracellular space"/>
    <property type="evidence" value="ECO:0007669"/>
    <property type="project" value="TreeGrafter"/>
</dbReference>
<keyword evidence="3" id="KW-0732">Signal</keyword>
<dbReference type="PRINTS" id="PR00947">
    <property type="entry name" value="CUTICLE"/>
</dbReference>
<dbReference type="OrthoDB" id="6348134at2759"/>
<dbReference type="InterPro" id="IPR031311">
    <property type="entry name" value="CHIT_BIND_RR_consensus"/>
</dbReference>
<dbReference type="InterPro" id="IPR051217">
    <property type="entry name" value="Insect_Cuticle_Struc_Prot"/>
</dbReference>
<evidence type="ECO:0000256" key="1">
    <source>
        <dbReference type="ARBA" id="ARBA00022460"/>
    </source>
</evidence>
<reference evidence="5" key="1">
    <citation type="submission" date="2025-08" db="UniProtKB">
        <authorList>
            <consortium name="RefSeq"/>
        </authorList>
    </citation>
    <scope>IDENTIFICATION</scope>
    <source>
        <tissue evidence="5">Gonads</tissue>
    </source>
</reference>
<dbReference type="AlphaFoldDB" id="A0A6J2XAC4"/>
<dbReference type="KEGG" id="soy:115876320"/>
<dbReference type="PROSITE" id="PS51155">
    <property type="entry name" value="CHIT_BIND_RR_2"/>
    <property type="match status" value="1"/>
</dbReference>
<dbReference type="Pfam" id="PF00379">
    <property type="entry name" value="Chitin_bind_4"/>
    <property type="match status" value="1"/>
</dbReference>
<protein>
    <submittedName>
        <fullName evidence="5">Adult-specific cuticular protein ACP-20-like</fullName>
    </submittedName>
</protein>
<dbReference type="InterPro" id="IPR000618">
    <property type="entry name" value="Insect_cuticle"/>
</dbReference>
<dbReference type="PANTHER" id="PTHR12236">
    <property type="entry name" value="STRUCTURAL CONTITUENT OF CUTICLE"/>
    <property type="match status" value="1"/>
</dbReference>
<name>A0A6J2XAC4_SITOR</name>
<dbReference type="PROSITE" id="PS00233">
    <property type="entry name" value="CHIT_BIND_RR_1"/>
    <property type="match status" value="1"/>
</dbReference>
<feature type="chain" id="PRO_5026900973" evidence="3">
    <location>
        <begin position="22"/>
        <end position="124"/>
    </location>
</feature>
<proteinExistence type="predicted"/>